<dbReference type="Proteomes" id="UP000092600">
    <property type="component" value="Unassembled WGS sequence"/>
</dbReference>
<reference evidence="1 2" key="1">
    <citation type="journal article" date="2016" name="DNA Res.">
        <title>The draft genome of MD-2 pineapple using hybrid error correction of long reads.</title>
        <authorList>
            <person name="Redwan R.M."/>
            <person name="Saidin A."/>
            <person name="Kumar S.V."/>
        </authorList>
    </citation>
    <scope>NUCLEOTIDE SEQUENCE [LARGE SCALE GENOMIC DNA]</scope>
    <source>
        <strain evidence="2">cv. MD2</strain>
        <tissue evidence="1">Leaf</tissue>
    </source>
</reference>
<dbReference type="EMBL" id="LSRQ01003657">
    <property type="protein sequence ID" value="OAY71037.1"/>
    <property type="molecule type" value="Genomic_DNA"/>
</dbReference>
<protein>
    <submittedName>
        <fullName evidence="1">Uncharacterized protein</fullName>
    </submittedName>
</protein>
<sequence length="51" mass="6167">MSMNAPPGWDQLLNAQHLHLFLALFYSKDEWCNFYAVLVLFDNPLFWMWTM</sequence>
<name>A0A199V1S8_ANACO</name>
<comment type="caution">
    <text evidence="1">The sequence shown here is derived from an EMBL/GenBank/DDBJ whole genome shotgun (WGS) entry which is preliminary data.</text>
</comment>
<accession>A0A199V1S8</accession>
<organism evidence="1 2">
    <name type="scientific">Ananas comosus</name>
    <name type="common">Pineapple</name>
    <name type="synonym">Ananas ananas</name>
    <dbReference type="NCBI Taxonomy" id="4615"/>
    <lineage>
        <taxon>Eukaryota</taxon>
        <taxon>Viridiplantae</taxon>
        <taxon>Streptophyta</taxon>
        <taxon>Embryophyta</taxon>
        <taxon>Tracheophyta</taxon>
        <taxon>Spermatophyta</taxon>
        <taxon>Magnoliopsida</taxon>
        <taxon>Liliopsida</taxon>
        <taxon>Poales</taxon>
        <taxon>Bromeliaceae</taxon>
        <taxon>Bromelioideae</taxon>
        <taxon>Ananas</taxon>
    </lineage>
</organism>
<gene>
    <name evidence="1" type="ORF">ACMD2_26289</name>
</gene>
<proteinExistence type="predicted"/>
<evidence type="ECO:0000313" key="2">
    <source>
        <dbReference type="Proteomes" id="UP000092600"/>
    </source>
</evidence>
<dbReference type="AlphaFoldDB" id="A0A199V1S8"/>
<evidence type="ECO:0000313" key="1">
    <source>
        <dbReference type="EMBL" id="OAY71037.1"/>
    </source>
</evidence>